<comment type="similarity">
    <text evidence="1">Belongs to the outer membrane porin (Opr) (TC 1.B.25) family.</text>
</comment>
<sequence>MIRILVLWMLLLIPGFVFSSQSLDTAVVKGPSLKSDLKRGEFDFHFRSYFMSTINTGPIIDYATLAAGAGIGYTSPEWGGFHFRFNGFFTYQVYEQNVRIADPITNAGNRYEILLYDMNDIENTNRLDRLEELYIAYRRNRLKFVIGRQKVNSPLVNDQDNRMRPNIFQGLSATYSGLKIKTTMMWVNQVNIRGTVDWYKIDDSFGVYSFGRNPFGEPSNYRDNIKSKGLGIIGVQFHDEGLTGQLWNYTADNVFNMSFGQVEYISSLTKSTRLYFGLQGFHQLPIRDGGNADPQLAYMLPSERTSGVGAKVGVFKGNHNFSFNYLAIDDKGRFLFPREWGRERFFASLPRERFEGAGDMQAYTFKYDTITGIDGLIVELGAGLVNHSGMNAYTTNKYGIPSYYHFVGQLEYKFKDYYEGLNLQLLAVNKAPKNGENLTDEMRINRVGMWNLNFIIDYRF</sequence>
<dbReference type="Pfam" id="PF03573">
    <property type="entry name" value="OprD"/>
    <property type="match status" value="1"/>
</dbReference>
<dbReference type="InterPro" id="IPR005318">
    <property type="entry name" value="OM_porin_bac"/>
</dbReference>
<evidence type="ECO:0000313" key="4">
    <source>
        <dbReference type="EMBL" id="MFC3975315.1"/>
    </source>
</evidence>
<evidence type="ECO:0000256" key="1">
    <source>
        <dbReference type="ARBA" id="ARBA00009075"/>
    </source>
</evidence>
<evidence type="ECO:0000256" key="2">
    <source>
        <dbReference type="ARBA" id="ARBA00022448"/>
    </source>
</evidence>
<keyword evidence="2" id="KW-0813">Transport</keyword>
<gene>
    <name evidence="4" type="ORF">ACFOUP_02885</name>
</gene>
<dbReference type="Proteomes" id="UP001595766">
    <property type="component" value="Unassembled WGS sequence"/>
</dbReference>
<dbReference type="RefSeq" id="WP_241295492.1">
    <property type="nucleotide sequence ID" value="NZ_JAKZGR010000009.1"/>
</dbReference>
<name>A0ABV8EHE6_9BACT</name>
<protein>
    <submittedName>
        <fullName evidence="4">OprD family outer membrane porin</fullName>
    </submittedName>
</protein>
<proteinExistence type="inferred from homology"/>
<evidence type="ECO:0000313" key="5">
    <source>
        <dbReference type="Proteomes" id="UP001595766"/>
    </source>
</evidence>
<accession>A0ABV8EHE6</accession>
<dbReference type="Gene3D" id="2.40.160.10">
    <property type="entry name" value="Porin"/>
    <property type="match status" value="1"/>
</dbReference>
<keyword evidence="3" id="KW-0732">Signal</keyword>
<comment type="caution">
    <text evidence="4">The sequence shown here is derived from an EMBL/GenBank/DDBJ whole genome shotgun (WGS) entry which is preliminary data.</text>
</comment>
<dbReference type="InterPro" id="IPR023614">
    <property type="entry name" value="Porin_dom_sf"/>
</dbReference>
<reference evidence="5" key="1">
    <citation type="journal article" date="2019" name="Int. J. Syst. Evol. Microbiol.">
        <title>The Global Catalogue of Microorganisms (GCM) 10K type strain sequencing project: providing services to taxonomists for standard genome sequencing and annotation.</title>
        <authorList>
            <consortium name="The Broad Institute Genomics Platform"/>
            <consortium name="The Broad Institute Genome Sequencing Center for Infectious Disease"/>
            <person name="Wu L."/>
            <person name="Ma J."/>
        </authorList>
    </citation>
    <scope>NUCLEOTIDE SEQUENCE [LARGE SCALE GENOMIC DNA]</scope>
    <source>
        <strain evidence="5">CECT 8551</strain>
    </source>
</reference>
<organism evidence="4 5">
    <name type="scientific">Belliella kenyensis</name>
    <dbReference type="NCBI Taxonomy" id="1472724"/>
    <lineage>
        <taxon>Bacteria</taxon>
        <taxon>Pseudomonadati</taxon>
        <taxon>Bacteroidota</taxon>
        <taxon>Cytophagia</taxon>
        <taxon>Cytophagales</taxon>
        <taxon>Cyclobacteriaceae</taxon>
        <taxon>Belliella</taxon>
    </lineage>
</organism>
<keyword evidence="5" id="KW-1185">Reference proteome</keyword>
<evidence type="ECO:0000256" key="3">
    <source>
        <dbReference type="ARBA" id="ARBA00022729"/>
    </source>
</evidence>
<dbReference type="EMBL" id="JBHSAV010000005">
    <property type="protein sequence ID" value="MFC3975315.1"/>
    <property type="molecule type" value="Genomic_DNA"/>
</dbReference>